<dbReference type="GO" id="GO:0008083">
    <property type="term" value="F:growth factor activity"/>
    <property type="evidence" value="ECO:0007669"/>
    <property type="project" value="UniProtKB-KW"/>
</dbReference>
<comment type="caution">
    <text evidence="17">The sequence shown here is derived from an EMBL/GenBank/DDBJ whole genome shotgun (WGS) entry which is preliminary data.</text>
</comment>
<keyword evidence="3" id="KW-0202">Cytokine</keyword>
<feature type="non-terminal residue" evidence="17">
    <location>
        <position position="358"/>
    </location>
</feature>
<dbReference type="FunFam" id="2.10.90.10:FF:000039">
    <property type="entry name" value="growth/differentiation factor 15"/>
    <property type="match status" value="1"/>
</dbReference>
<dbReference type="Proteomes" id="UP000736164">
    <property type="component" value="Unassembled WGS sequence"/>
</dbReference>
<dbReference type="Gene3D" id="2.60.120.970">
    <property type="match status" value="1"/>
</dbReference>
<dbReference type="PROSITE" id="PS51362">
    <property type="entry name" value="TGF_BETA_2"/>
    <property type="match status" value="1"/>
</dbReference>
<proteinExistence type="inferred from homology"/>
<gene>
    <name evidence="17" type="primary">Gdf15_0</name>
    <name evidence="17" type="ORF">GTO95_0014843</name>
</gene>
<evidence type="ECO:0000256" key="5">
    <source>
        <dbReference type="ARBA" id="ARBA00022685"/>
    </source>
</evidence>
<comment type="subunit">
    <text evidence="11">Homodimer; disulfide-linked. Interacts with GFRAL and RET; ligand of GFRAL, which mediates GDF15 internalization and cellular signaling through interaction with RET via the formation of a 2:2:2 ternary complex composed of GDF15, GFRAL and RET.</text>
</comment>
<evidence type="ECO:0000313" key="17">
    <source>
        <dbReference type="EMBL" id="MBN3315605.1"/>
    </source>
</evidence>
<dbReference type="AlphaFoldDB" id="A0A8J7NM07"/>
<keyword evidence="6" id="KW-0372">Hormone</keyword>
<evidence type="ECO:0000259" key="16">
    <source>
        <dbReference type="PROSITE" id="PS51362"/>
    </source>
</evidence>
<reference evidence="17" key="1">
    <citation type="journal article" date="2021" name="Cell">
        <title>Tracing the genetic footprints of vertebrate landing in non-teleost ray-finned fishes.</title>
        <authorList>
            <person name="Bi X."/>
            <person name="Wang K."/>
            <person name="Yang L."/>
            <person name="Pan H."/>
            <person name="Jiang H."/>
            <person name="Wei Q."/>
            <person name="Fang M."/>
            <person name="Yu H."/>
            <person name="Zhu C."/>
            <person name="Cai Y."/>
            <person name="He Y."/>
            <person name="Gan X."/>
            <person name="Zeng H."/>
            <person name="Yu D."/>
            <person name="Zhu Y."/>
            <person name="Jiang H."/>
            <person name="Qiu Q."/>
            <person name="Yang H."/>
            <person name="Zhang Y.E."/>
            <person name="Wang W."/>
            <person name="Zhu M."/>
            <person name="He S."/>
            <person name="Zhang G."/>
        </authorList>
    </citation>
    <scope>NUCLEOTIDE SEQUENCE</scope>
    <source>
        <strain evidence="17">Allg_001</strain>
    </source>
</reference>
<dbReference type="InterPro" id="IPR001111">
    <property type="entry name" value="TGF-b_propeptide"/>
</dbReference>
<feature type="region of interest" description="Disordered" evidence="14">
    <location>
        <begin position="231"/>
        <end position="255"/>
    </location>
</feature>
<accession>A0A8J7NM07</accession>
<feature type="domain" description="TGF-beta family profile" evidence="16">
    <location>
        <begin position="243"/>
        <end position="358"/>
    </location>
</feature>
<evidence type="ECO:0000256" key="10">
    <source>
        <dbReference type="ARBA" id="ARBA00023180"/>
    </source>
</evidence>
<dbReference type="GO" id="GO:0005615">
    <property type="term" value="C:extracellular space"/>
    <property type="evidence" value="ECO:0007669"/>
    <property type="project" value="UniProtKB-KW"/>
</dbReference>
<evidence type="ECO:0000256" key="15">
    <source>
        <dbReference type="SAM" id="SignalP"/>
    </source>
</evidence>
<dbReference type="EMBL" id="JAAWVO010021998">
    <property type="protein sequence ID" value="MBN3315605.1"/>
    <property type="molecule type" value="Genomic_DNA"/>
</dbReference>
<dbReference type="PANTHER" id="PTHR11848:SF78">
    <property type="entry name" value="GROWTH_DIFFERENTIATION FACTOR 15"/>
    <property type="match status" value="1"/>
</dbReference>
<dbReference type="Pfam" id="PF00688">
    <property type="entry name" value="TGFb_propeptide"/>
    <property type="match status" value="1"/>
</dbReference>
<organism evidence="17 18">
    <name type="scientific">Atractosteus spatula</name>
    <name type="common">Alligator gar</name>
    <name type="synonym">Lepisosteus spatula</name>
    <dbReference type="NCBI Taxonomy" id="7917"/>
    <lineage>
        <taxon>Eukaryota</taxon>
        <taxon>Metazoa</taxon>
        <taxon>Chordata</taxon>
        <taxon>Craniata</taxon>
        <taxon>Vertebrata</taxon>
        <taxon>Euteleostomi</taxon>
        <taxon>Actinopterygii</taxon>
        <taxon>Neopterygii</taxon>
        <taxon>Holostei</taxon>
        <taxon>Semionotiformes</taxon>
        <taxon>Lepisosteidae</taxon>
        <taxon>Atractosteus</taxon>
    </lineage>
</organism>
<protein>
    <recommendedName>
        <fullName evidence="12">Growth/differentiation factor 15</fullName>
    </recommendedName>
</protein>
<evidence type="ECO:0000256" key="9">
    <source>
        <dbReference type="ARBA" id="ARBA00023157"/>
    </source>
</evidence>
<keyword evidence="5" id="KW-0165">Cleavage on pair of basic residues</keyword>
<dbReference type="Pfam" id="PF00019">
    <property type="entry name" value="TGF_beta"/>
    <property type="match status" value="1"/>
</dbReference>
<keyword evidence="9" id="KW-1015">Disulfide bond</keyword>
<dbReference type="SMART" id="SM00204">
    <property type="entry name" value="TGFB"/>
    <property type="match status" value="1"/>
</dbReference>
<evidence type="ECO:0000256" key="13">
    <source>
        <dbReference type="RuleBase" id="RU000354"/>
    </source>
</evidence>
<comment type="similarity">
    <text evidence="2 13">Belongs to the TGF-beta family.</text>
</comment>
<evidence type="ECO:0000256" key="3">
    <source>
        <dbReference type="ARBA" id="ARBA00022514"/>
    </source>
</evidence>
<evidence type="ECO:0000256" key="8">
    <source>
        <dbReference type="ARBA" id="ARBA00023030"/>
    </source>
</evidence>
<evidence type="ECO:0000256" key="7">
    <source>
        <dbReference type="ARBA" id="ARBA00022729"/>
    </source>
</evidence>
<feature type="non-terminal residue" evidence="17">
    <location>
        <position position="1"/>
    </location>
</feature>
<keyword evidence="4" id="KW-0964">Secreted</keyword>
<dbReference type="SUPFAM" id="SSF57501">
    <property type="entry name" value="Cystine-knot cytokines"/>
    <property type="match status" value="1"/>
</dbReference>
<keyword evidence="10" id="KW-0325">Glycoprotein</keyword>
<dbReference type="InterPro" id="IPR001839">
    <property type="entry name" value="TGF-b_C"/>
</dbReference>
<evidence type="ECO:0000256" key="12">
    <source>
        <dbReference type="ARBA" id="ARBA00068934"/>
    </source>
</evidence>
<dbReference type="InterPro" id="IPR017948">
    <property type="entry name" value="TGFb_CS"/>
</dbReference>
<evidence type="ECO:0000256" key="4">
    <source>
        <dbReference type="ARBA" id="ARBA00022525"/>
    </source>
</evidence>
<evidence type="ECO:0000313" key="18">
    <source>
        <dbReference type="Proteomes" id="UP000736164"/>
    </source>
</evidence>
<evidence type="ECO:0000256" key="11">
    <source>
        <dbReference type="ARBA" id="ARBA00063341"/>
    </source>
</evidence>
<dbReference type="PROSITE" id="PS00250">
    <property type="entry name" value="TGF_BETA_1"/>
    <property type="match status" value="1"/>
</dbReference>
<sequence length="358" mass="39930">MRSPQRAGRLGYLVSCLGLLFLGRGQCRPSPTEAQEVPQLEALKRGILDALGMSSPPVPRQKASERELRRMRSLYEEQRERLWRDPPPAVLLPERVQLLRTPVETSSNASGLSTQRFRALFNRTGLMTEELGLVRAELKLYQHLLRSPAPREPGLAGPIRVRVYQPPQNRSGDWALVASTVLDSRHGGVDLRGPVDRWRASSQETLELEVETIARGPRPPPPAPHIVLKAEIGPGEGGGRGQRHRRSSPEQGCGQEESRCCRKSLTVSFKEIGWADWVLAPETYTMYFCDGSCPHNYKPASMHTQIKSRMHHASKGAVPSPCCVPSAYDSMILMHYDSEGKLTLKIFNDMVVTKCHCA</sequence>
<comment type="subcellular location">
    <subcellularLocation>
        <location evidence="1">Secreted</location>
    </subcellularLocation>
</comment>
<dbReference type="InterPro" id="IPR029034">
    <property type="entry name" value="Cystine-knot_cytokine"/>
</dbReference>
<dbReference type="InterPro" id="IPR015615">
    <property type="entry name" value="TGF-beta-rel"/>
</dbReference>
<keyword evidence="8 13" id="KW-0339">Growth factor</keyword>
<evidence type="ECO:0000256" key="2">
    <source>
        <dbReference type="ARBA" id="ARBA00006656"/>
    </source>
</evidence>
<evidence type="ECO:0000256" key="6">
    <source>
        <dbReference type="ARBA" id="ARBA00022702"/>
    </source>
</evidence>
<keyword evidence="7 15" id="KW-0732">Signal</keyword>
<evidence type="ECO:0000256" key="14">
    <source>
        <dbReference type="SAM" id="MobiDB-lite"/>
    </source>
</evidence>
<dbReference type="GO" id="GO:0005179">
    <property type="term" value="F:hormone activity"/>
    <property type="evidence" value="ECO:0007669"/>
    <property type="project" value="UniProtKB-KW"/>
</dbReference>
<dbReference type="CDD" id="cd19376">
    <property type="entry name" value="TGF_beta_GDF15"/>
    <property type="match status" value="1"/>
</dbReference>
<keyword evidence="18" id="KW-1185">Reference proteome</keyword>
<feature type="signal peptide" evidence="15">
    <location>
        <begin position="1"/>
        <end position="27"/>
    </location>
</feature>
<dbReference type="GO" id="GO:0005125">
    <property type="term" value="F:cytokine activity"/>
    <property type="evidence" value="ECO:0007669"/>
    <property type="project" value="UniProtKB-KW"/>
</dbReference>
<name>A0A8J7NM07_ATRSP</name>
<dbReference type="Gene3D" id="2.10.90.10">
    <property type="entry name" value="Cystine-knot cytokines"/>
    <property type="match status" value="1"/>
</dbReference>
<evidence type="ECO:0000256" key="1">
    <source>
        <dbReference type="ARBA" id="ARBA00004613"/>
    </source>
</evidence>
<feature type="chain" id="PRO_5035322794" description="Growth/differentiation factor 15" evidence="15">
    <location>
        <begin position="28"/>
        <end position="358"/>
    </location>
</feature>
<dbReference type="PANTHER" id="PTHR11848">
    <property type="entry name" value="TGF-BETA FAMILY"/>
    <property type="match status" value="1"/>
</dbReference>